<dbReference type="InterPro" id="IPR050151">
    <property type="entry name" value="Class-I_Pyr_Nuc-Dis_Oxidored"/>
</dbReference>
<feature type="domain" description="Pyridine nucleotide-disulphide oxidoreductase dimerisation" evidence="17">
    <location>
        <begin position="351"/>
        <end position="459"/>
    </location>
</feature>
<comment type="cofactor">
    <cofactor evidence="14 16">
        <name>FAD</name>
        <dbReference type="ChEBI" id="CHEBI:57692"/>
    </cofactor>
    <text evidence="14 16">Binds 1 FAD per subunit.</text>
</comment>
<dbReference type="InterPro" id="IPR001100">
    <property type="entry name" value="Pyr_nuc-diS_OxRdtase"/>
</dbReference>
<sequence length="472" mass="48738">MPTHDNPATFDVVVLGGGSGGYATALRAAQLGLSVALVEEDKLGGTCLHVGCVPTKALLHAAEVADAATHGAQFGVRTSLDGIDMPGVLAYKDSVVAGLYKGLQGLVASRKITVAEGHGTLAAPGVVEISSPDGTSARYTGTHVVLATGSYARSLPGLEIGGRVLTSDQALTLDTVPKSVVVLGGGVIGVEFASVWKSFGADVQIVEALPHLVPNEDAALSKALERAFRKRGIKFSLGERFAQVKQSDDGVKVELESGTTFDAELLLVAVGRGARTADLGYEAAGVRIDRGFVLTDELLRTGVDTPAGGQIWAVGDIVPGLQLAHRGFAQGIFVAEQIAGLSPAPIDEAAIPRVTYCEPEVASVGVTEAGAAELYGPDQVETIEYNLAGNGKSKILGTQGFAKLVRRKDGPVVGMHLIGSRVGELIGEGQLIVGWEAFPEDVASLVHAHPTQNEALGEAHMALAGKPLHAHN</sequence>
<evidence type="ECO:0000256" key="14">
    <source>
        <dbReference type="PIRSR" id="PIRSR000350-3"/>
    </source>
</evidence>
<dbReference type="SUPFAM" id="SSF55424">
    <property type="entry name" value="FAD/NAD-linked reductases, dimerisation (C-terminal) domain"/>
    <property type="match status" value="1"/>
</dbReference>
<evidence type="ECO:0000256" key="2">
    <source>
        <dbReference type="ARBA" id="ARBA00007532"/>
    </source>
</evidence>
<dbReference type="PRINTS" id="PR00411">
    <property type="entry name" value="PNDRDTASEI"/>
</dbReference>
<comment type="miscellaneous">
    <text evidence="16">The active site is a redox-active disulfide bond.</text>
</comment>
<dbReference type="SUPFAM" id="SSF51905">
    <property type="entry name" value="FAD/NAD(P)-binding domain"/>
    <property type="match status" value="1"/>
</dbReference>
<feature type="binding site" evidence="14">
    <location>
        <position position="207"/>
    </location>
    <ligand>
        <name>NAD(+)</name>
        <dbReference type="ChEBI" id="CHEBI:57540"/>
    </ligand>
</feature>
<evidence type="ECO:0000313" key="19">
    <source>
        <dbReference type="EMBL" id="GHH66096.1"/>
    </source>
</evidence>
<evidence type="ECO:0000256" key="6">
    <source>
        <dbReference type="ARBA" id="ARBA00022630"/>
    </source>
</evidence>
<protein>
    <recommendedName>
        <fullName evidence="4 16">Dihydrolipoyl dehydrogenase</fullName>
        <ecNumber evidence="3 16">1.8.1.4</ecNumber>
    </recommendedName>
</protein>
<feature type="binding site" evidence="14">
    <location>
        <begin position="148"/>
        <end position="150"/>
    </location>
    <ligand>
        <name>FAD</name>
        <dbReference type="ChEBI" id="CHEBI:57692"/>
    </ligand>
</feature>
<dbReference type="AlphaFoldDB" id="A0A919KNU9"/>
<accession>A0A919KNU9</accession>
<keyword evidence="20" id="KW-1185">Reference proteome</keyword>
<comment type="subcellular location">
    <subcellularLocation>
        <location evidence="1">Cytoplasm</location>
    </subcellularLocation>
</comment>
<comment type="similarity">
    <text evidence="2 16">Belongs to the class-I pyridine nucleotide-disulfide oxidoreductase family.</text>
</comment>
<keyword evidence="6 16" id="KW-0285">Flavoprotein</keyword>
<evidence type="ECO:0000256" key="11">
    <source>
        <dbReference type="ARBA" id="ARBA00023284"/>
    </source>
</evidence>
<feature type="binding site" evidence="14">
    <location>
        <position position="316"/>
    </location>
    <ligand>
        <name>FAD</name>
        <dbReference type="ChEBI" id="CHEBI:57692"/>
    </ligand>
</feature>
<dbReference type="EC" id="1.8.1.4" evidence="3 16"/>
<dbReference type="PIRSF" id="PIRSF000350">
    <property type="entry name" value="Mercury_reductase_MerA"/>
    <property type="match status" value="1"/>
</dbReference>
<dbReference type="InterPro" id="IPR012999">
    <property type="entry name" value="Pyr_OxRdtase_I_AS"/>
</dbReference>
<dbReference type="PROSITE" id="PS00076">
    <property type="entry name" value="PYRIDINE_REDOX_1"/>
    <property type="match status" value="1"/>
</dbReference>
<evidence type="ECO:0000256" key="1">
    <source>
        <dbReference type="ARBA" id="ARBA00004496"/>
    </source>
</evidence>
<dbReference type="InterPro" id="IPR036188">
    <property type="entry name" value="FAD/NAD-bd_sf"/>
</dbReference>
<dbReference type="Gene3D" id="3.50.50.60">
    <property type="entry name" value="FAD/NAD(P)-binding domain"/>
    <property type="match status" value="2"/>
</dbReference>
<dbReference type="GO" id="GO:0006103">
    <property type="term" value="P:2-oxoglutarate metabolic process"/>
    <property type="evidence" value="ECO:0007669"/>
    <property type="project" value="TreeGrafter"/>
</dbReference>
<feature type="binding site" evidence="14">
    <location>
        <position position="271"/>
    </location>
    <ligand>
        <name>NAD(+)</name>
        <dbReference type="ChEBI" id="CHEBI:57540"/>
    </ligand>
</feature>
<feature type="active site" description="Proton acceptor" evidence="13">
    <location>
        <position position="449"/>
    </location>
</feature>
<feature type="disulfide bond" description="Redox-active" evidence="15">
    <location>
        <begin position="47"/>
        <end position="52"/>
    </location>
</feature>
<evidence type="ECO:0000256" key="15">
    <source>
        <dbReference type="PIRSR" id="PIRSR000350-4"/>
    </source>
</evidence>
<evidence type="ECO:0000256" key="7">
    <source>
        <dbReference type="ARBA" id="ARBA00022827"/>
    </source>
</evidence>
<comment type="catalytic activity">
    <reaction evidence="12 16">
        <text>N(6)-[(R)-dihydrolipoyl]-L-lysyl-[protein] + NAD(+) = N(6)-[(R)-lipoyl]-L-lysyl-[protein] + NADH + H(+)</text>
        <dbReference type="Rhea" id="RHEA:15045"/>
        <dbReference type="Rhea" id="RHEA-COMP:10474"/>
        <dbReference type="Rhea" id="RHEA-COMP:10475"/>
        <dbReference type="ChEBI" id="CHEBI:15378"/>
        <dbReference type="ChEBI" id="CHEBI:57540"/>
        <dbReference type="ChEBI" id="CHEBI:57945"/>
        <dbReference type="ChEBI" id="CHEBI:83099"/>
        <dbReference type="ChEBI" id="CHEBI:83100"/>
        <dbReference type="EC" id="1.8.1.4"/>
    </reaction>
</comment>
<evidence type="ECO:0000313" key="20">
    <source>
        <dbReference type="Proteomes" id="UP000627369"/>
    </source>
</evidence>
<evidence type="ECO:0000256" key="8">
    <source>
        <dbReference type="ARBA" id="ARBA00023002"/>
    </source>
</evidence>
<evidence type="ECO:0000259" key="18">
    <source>
        <dbReference type="Pfam" id="PF07992"/>
    </source>
</evidence>
<dbReference type="InterPro" id="IPR016156">
    <property type="entry name" value="FAD/NAD-linked_Rdtase_dimer_sf"/>
</dbReference>
<evidence type="ECO:0000256" key="12">
    <source>
        <dbReference type="ARBA" id="ARBA00049187"/>
    </source>
</evidence>
<evidence type="ECO:0000256" key="16">
    <source>
        <dbReference type="RuleBase" id="RU003692"/>
    </source>
</evidence>
<feature type="binding site" evidence="14">
    <location>
        <begin position="184"/>
        <end position="191"/>
    </location>
    <ligand>
        <name>NAD(+)</name>
        <dbReference type="ChEBI" id="CHEBI:57540"/>
    </ligand>
</feature>
<feature type="binding site" evidence="14">
    <location>
        <position position="119"/>
    </location>
    <ligand>
        <name>FAD</name>
        <dbReference type="ChEBI" id="CHEBI:57692"/>
    </ligand>
</feature>
<keyword evidence="7 14" id="KW-0274">FAD</keyword>
<keyword evidence="5" id="KW-0963">Cytoplasm</keyword>
<dbReference type="NCBIfam" id="TIGR01350">
    <property type="entry name" value="lipoamide_DH"/>
    <property type="match status" value="1"/>
</dbReference>
<dbReference type="Pfam" id="PF07992">
    <property type="entry name" value="Pyr_redox_2"/>
    <property type="match status" value="1"/>
</dbReference>
<dbReference type="InterPro" id="IPR023753">
    <property type="entry name" value="FAD/NAD-binding_dom"/>
</dbReference>
<keyword evidence="10" id="KW-1015">Disulfide bond</keyword>
<dbReference type="InterPro" id="IPR004099">
    <property type="entry name" value="Pyr_nucl-diS_OxRdtase_dimer"/>
</dbReference>
<keyword evidence="14" id="KW-0547">Nucleotide-binding</keyword>
<dbReference type="GO" id="GO:0050660">
    <property type="term" value="F:flavin adenine dinucleotide binding"/>
    <property type="evidence" value="ECO:0007669"/>
    <property type="project" value="InterPro"/>
</dbReference>
<dbReference type="PANTHER" id="PTHR22912">
    <property type="entry name" value="DISULFIDE OXIDOREDUCTASE"/>
    <property type="match status" value="1"/>
</dbReference>
<gene>
    <name evidence="19" type="primary">pdhD</name>
    <name evidence="19" type="ORF">GCM10017772_05430</name>
</gene>
<evidence type="ECO:0000256" key="4">
    <source>
        <dbReference type="ARBA" id="ARBA00016961"/>
    </source>
</evidence>
<reference evidence="19" key="1">
    <citation type="journal article" date="2014" name="Int. J. Syst. Evol. Microbiol.">
        <title>Complete genome sequence of Corynebacterium casei LMG S-19264T (=DSM 44701T), isolated from a smear-ripened cheese.</title>
        <authorList>
            <consortium name="US DOE Joint Genome Institute (JGI-PGF)"/>
            <person name="Walter F."/>
            <person name="Albersmeier A."/>
            <person name="Kalinowski J."/>
            <person name="Ruckert C."/>
        </authorList>
    </citation>
    <scope>NUCLEOTIDE SEQUENCE</scope>
    <source>
        <strain evidence="19">CGMCC 4.7398</strain>
    </source>
</reference>
<keyword evidence="11 16" id="KW-0676">Redox-active center</keyword>
<dbReference type="RefSeq" id="WP_189667715.1">
    <property type="nucleotide sequence ID" value="NZ_BNAS01000001.1"/>
</dbReference>
<reference evidence="19" key="2">
    <citation type="submission" date="2020-09" db="EMBL/GenBank/DDBJ databases">
        <authorList>
            <person name="Sun Q."/>
            <person name="Zhou Y."/>
        </authorList>
    </citation>
    <scope>NUCLEOTIDE SEQUENCE</scope>
    <source>
        <strain evidence="19">CGMCC 4.7398</strain>
    </source>
</reference>
<evidence type="ECO:0000256" key="13">
    <source>
        <dbReference type="PIRSR" id="PIRSR000350-2"/>
    </source>
</evidence>
<dbReference type="Proteomes" id="UP000627369">
    <property type="component" value="Unassembled WGS sequence"/>
</dbReference>
<dbReference type="PRINTS" id="PR00368">
    <property type="entry name" value="FADPNR"/>
</dbReference>
<dbReference type="GO" id="GO:0004148">
    <property type="term" value="F:dihydrolipoyl dehydrogenase (NADH) activity"/>
    <property type="evidence" value="ECO:0007669"/>
    <property type="project" value="UniProtKB-EC"/>
</dbReference>
<dbReference type="PANTHER" id="PTHR22912:SF217">
    <property type="entry name" value="DIHYDROLIPOYL DEHYDROGENASE"/>
    <property type="match status" value="1"/>
</dbReference>
<dbReference type="InterPro" id="IPR006258">
    <property type="entry name" value="Lipoamide_DH"/>
</dbReference>
<dbReference type="EMBL" id="BNAS01000001">
    <property type="protein sequence ID" value="GHH66096.1"/>
    <property type="molecule type" value="Genomic_DNA"/>
</dbReference>
<evidence type="ECO:0000259" key="17">
    <source>
        <dbReference type="Pfam" id="PF02852"/>
    </source>
</evidence>
<keyword evidence="8 16" id="KW-0560">Oxidoreductase</keyword>
<dbReference type="Gene3D" id="3.30.390.30">
    <property type="match status" value="1"/>
</dbReference>
<organism evidence="19 20">
    <name type="scientific">Promicromonospora soli</name>
    <dbReference type="NCBI Taxonomy" id="2035533"/>
    <lineage>
        <taxon>Bacteria</taxon>
        <taxon>Bacillati</taxon>
        <taxon>Actinomycetota</taxon>
        <taxon>Actinomycetes</taxon>
        <taxon>Micrococcales</taxon>
        <taxon>Promicromonosporaceae</taxon>
        <taxon>Promicromonospora</taxon>
    </lineage>
</organism>
<name>A0A919KNU9_9MICO</name>
<dbReference type="GO" id="GO:0005737">
    <property type="term" value="C:cytoplasm"/>
    <property type="evidence" value="ECO:0007669"/>
    <property type="project" value="UniProtKB-SubCell"/>
</dbReference>
<dbReference type="Pfam" id="PF02852">
    <property type="entry name" value="Pyr_redox_dim"/>
    <property type="match status" value="1"/>
</dbReference>
<evidence type="ECO:0000256" key="10">
    <source>
        <dbReference type="ARBA" id="ARBA00023157"/>
    </source>
</evidence>
<feature type="binding site" evidence="14">
    <location>
        <position position="56"/>
    </location>
    <ligand>
        <name>FAD</name>
        <dbReference type="ChEBI" id="CHEBI:57692"/>
    </ligand>
</feature>
<evidence type="ECO:0000256" key="9">
    <source>
        <dbReference type="ARBA" id="ARBA00023027"/>
    </source>
</evidence>
<evidence type="ECO:0000256" key="5">
    <source>
        <dbReference type="ARBA" id="ARBA00022490"/>
    </source>
</evidence>
<keyword evidence="9 14" id="KW-0520">NAD</keyword>
<comment type="caution">
    <text evidence="19">The sequence shown here is derived from an EMBL/GenBank/DDBJ whole genome shotgun (WGS) entry which is preliminary data.</text>
</comment>
<proteinExistence type="inferred from homology"/>
<evidence type="ECO:0000256" key="3">
    <source>
        <dbReference type="ARBA" id="ARBA00012608"/>
    </source>
</evidence>
<feature type="domain" description="FAD/NAD(P)-binding" evidence="18">
    <location>
        <begin position="10"/>
        <end position="331"/>
    </location>
</feature>